<protein>
    <submittedName>
        <fullName evidence="1">Uncharacterized protein</fullName>
    </submittedName>
</protein>
<reference evidence="1" key="2">
    <citation type="journal article" date="2024" name="Plant">
        <title>Genomic evolution and insights into agronomic trait innovations of Sesamum species.</title>
        <authorList>
            <person name="Miao H."/>
            <person name="Wang L."/>
            <person name="Qu L."/>
            <person name="Liu H."/>
            <person name="Sun Y."/>
            <person name="Le M."/>
            <person name="Wang Q."/>
            <person name="Wei S."/>
            <person name="Zheng Y."/>
            <person name="Lin W."/>
            <person name="Duan Y."/>
            <person name="Cao H."/>
            <person name="Xiong S."/>
            <person name="Wang X."/>
            <person name="Wei L."/>
            <person name="Li C."/>
            <person name="Ma Q."/>
            <person name="Ju M."/>
            <person name="Zhao R."/>
            <person name="Li G."/>
            <person name="Mu C."/>
            <person name="Tian Q."/>
            <person name="Mei H."/>
            <person name="Zhang T."/>
            <person name="Gao T."/>
            <person name="Zhang H."/>
        </authorList>
    </citation>
    <scope>NUCLEOTIDE SEQUENCE</scope>
    <source>
        <strain evidence="1">G02</strain>
    </source>
</reference>
<proteinExistence type="predicted"/>
<organism evidence="1">
    <name type="scientific">Sesamum radiatum</name>
    <name type="common">Black benniseed</name>
    <dbReference type="NCBI Taxonomy" id="300843"/>
    <lineage>
        <taxon>Eukaryota</taxon>
        <taxon>Viridiplantae</taxon>
        <taxon>Streptophyta</taxon>
        <taxon>Embryophyta</taxon>
        <taxon>Tracheophyta</taxon>
        <taxon>Spermatophyta</taxon>
        <taxon>Magnoliopsida</taxon>
        <taxon>eudicotyledons</taxon>
        <taxon>Gunneridae</taxon>
        <taxon>Pentapetalae</taxon>
        <taxon>asterids</taxon>
        <taxon>lamiids</taxon>
        <taxon>Lamiales</taxon>
        <taxon>Pedaliaceae</taxon>
        <taxon>Sesamum</taxon>
    </lineage>
</organism>
<accession>A0AAW2NAH8</accession>
<comment type="caution">
    <text evidence="1">The sequence shown here is derived from an EMBL/GenBank/DDBJ whole genome shotgun (WGS) entry which is preliminary data.</text>
</comment>
<sequence>MNIDVDGEASSQSPSMLNFVQTDEVLDVEDDKIFQDSQGSISRHNLLPNILPLGMGIKGKQPLHHIAVLVFEGERFVLNHEEEFLQKMWSDLLVKISNTLIDFISSIKDNVQFVLESMKSFHRFDISKVEEYMNVFFTKAAAYDEA</sequence>
<dbReference type="EMBL" id="JACGWJ010000020">
    <property type="protein sequence ID" value="KAL0340123.1"/>
    <property type="molecule type" value="Genomic_DNA"/>
</dbReference>
<name>A0AAW2NAH8_SESRA</name>
<dbReference type="AlphaFoldDB" id="A0AAW2NAH8"/>
<evidence type="ECO:0000313" key="1">
    <source>
        <dbReference type="EMBL" id="KAL0340123.1"/>
    </source>
</evidence>
<gene>
    <name evidence="1" type="ORF">Sradi_4529100</name>
</gene>
<reference evidence="1" key="1">
    <citation type="submission" date="2020-06" db="EMBL/GenBank/DDBJ databases">
        <authorList>
            <person name="Li T."/>
            <person name="Hu X."/>
            <person name="Zhang T."/>
            <person name="Song X."/>
            <person name="Zhang H."/>
            <person name="Dai N."/>
            <person name="Sheng W."/>
            <person name="Hou X."/>
            <person name="Wei L."/>
        </authorList>
    </citation>
    <scope>NUCLEOTIDE SEQUENCE</scope>
    <source>
        <strain evidence="1">G02</strain>
        <tissue evidence="1">Leaf</tissue>
    </source>
</reference>